<evidence type="ECO:0000256" key="1">
    <source>
        <dbReference type="SAM" id="MobiDB-lite"/>
    </source>
</evidence>
<feature type="region of interest" description="Disordered" evidence="1">
    <location>
        <begin position="88"/>
        <end position="137"/>
    </location>
</feature>
<evidence type="ECO:0000313" key="4">
    <source>
        <dbReference type="Proteomes" id="UP001162060"/>
    </source>
</evidence>
<dbReference type="EMBL" id="CAKLBY020000030">
    <property type="protein sequence ID" value="CAK7905564.1"/>
    <property type="molecule type" value="Genomic_DNA"/>
</dbReference>
<protein>
    <submittedName>
        <fullName evidence="2">Uncharacterized protein</fullName>
    </submittedName>
</protein>
<dbReference type="AlphaFoldDB" id="A0AAV1T654"/>
<evidence type="ECO:0000313" key="3">
    <source>
        <dbReference type="EMBL" id="CAK7938472.1"/>
    </source>
</evidence>
<dbReference type="Proteomes" id="UP001162060">
    <property type="component" value="Unassembled WGS sequence"/>
</dbReference>
<name>A0AAV1T654_9STRA</name>
<proteinExistence type="predicted"/>
<feature type="compositionally biased region" description="Polar residues" evidence="1">
    <location>
        <begin position="41"/>
        <end position="50"/>
    </location>
</feature>
<gene>
    <name evidence="3" type="ORF">PM001_LOCUS23622</name>
    <name evidence="2" type="ORF">PM001_LOCUS3129</name>
</gene>
<organism evidence="2 4">
    <name type="scientific">Peronospora matthiolae</name>
    <dbReference type="NCBI Taxonomy" id="2874970"/>
    <lineage>
        <taxon>Eukaryota</taxon>
        <taxon>Sar</taxon>
        <taxon>Stramenopiles</taxon>
        <taxon>Oomycota</taxon>
        <taxon>Peronosporomycetes</taxon>
        <taxon>Peronosporales</taxon>
        <taxon>Peronosporaceae</taxon>
        <taxon>Peronospora</taxon>
    </lineage>
</organism>
<reference evidence="2" key="1">
    <citation type="submission" date="2024-01" db="EMBL/GenBank/DDBJ databases">
        <authorList>
            <person name="Webb A."/>
        </authorList>
    </citation>
    <scope>NUCLEOTIDE SEQUENCE</scope>
    <source>
        <strain evidence="2">Pm1</strain>
    </source>
</reference>
<comment type="caution">
    <text evidence="2">The sequence shown here is derived from an EMBL/GenBank/DDBJ whole genome shotgun (WGS) entry which is preliminary data.</text>
</comment>
<feature type="region of interest" description="Disordered" evidence="1">
    <location>
        <begin position="41"/>
        <end position="72"/>
    </location>
</feature>
<dbReference type="EMBL" id="CAKLBY020000231">
    <property type="protein sequence ID" value="CAK7938472.1"/>
    <property type="molecule type" value="Genomic_DNA"/>
</dbReference>
<feature type="compositionally biased region" description="Basic and acidic residues" evidence="1">
    <location>
        <begin position="97"/>
        <end position="123"/>
    </location>
</feature>
<evidence type="ECO:0000313" key="2">
    <source>
        <dbReference type="EMBL" id="CAK7905564.1"/>
    </source>
</evidence>
<accession>A0AAV1T654</accession>
<sequence length="137" mass="14305">MPVETSPCGESPRATDTFAASAAGAVARNAVDTEIGFIYSGESNDVSDSKANPHAFGSPGADTARARLTGSGQRGGIMLKIFGFSDSFDESSSHASPSDERTRGDGDDDPMHHHERSNSRDRAATGVSARADTTQEE</sequence>